<proteinExistence type="predicted"/>
<name>A0A8D8PGR9_CULPI</name>
<protein>
    <submittedName>
        <fullName evidence="1">(northern house mosquito) hypothetical protein</fullName>
    </submittedName>
</protein>
<reference evidence="1" key="1">
    <citation type="submission" date="2021-05" db="EMBL/GenBank/DDBJ databases">
        <authorList>
            <person name="Alioto T."/>
            <person name="Alioto T."/>
            <person name="Gomez Garrido J."/>
        </authorList>
    </citation>
    <scope>NUCLEOTIDE SEQUENCE</scope>
</reference>
<dbReference type="AlphaFoldDB" id="A0A8D8PGR9"/>
<sequence length="333" mass="38279">MYLIVLGLHKVAPIKHPLKHVAALNQQGLIHADALHNPRRVRHHKSDLLLGTTLVADRERIVKLLRLQRFARRSRVLFLAANTQVLRQRRNPRAGRRTQALIVKLLCPLIVLVQNYVHNSVQDLHVEQQLVQQLRVPDHERHDDGHLQLLGSLCGAQNVRNFALAVPRFGNVAEQRHQLVAGGLHLITAPAAQVRRMRHLKLVQPKHKVLLEQRQKVVHVLYDVRNDLERPTPRLLRQLANLQQRCQRVRLDKLQPPVRLGNRPQQRQDRLHRVLLERLRRNDFQLDVVDFVIVDGVVEADLVARSLLAAGCRRRLRFFFAVALQIGGGHLAG</sequence>
<organism evidence="1">
    <name type="scientific">Culex pipiens</name>
    <name type="common">House mosquito</name>
    <dbReference type="NCBI Taxonomy" id="7175"/>
    <lineage>
        <taxon>Eukaryota</taxon>
        <taxon>Metazoa</taxon>
        <taxon>Ecdysozoa</taxon>
        <taxon>Arthropoda</taxon>
        <taxon>Hexapoda</taxon>
        <taxon>Insecta</taxon>
        <taxon>Pterygota</taxon>
        <taxon>Neoptera</taxon>
        <taxon>Endopterygota</taxon>
        <taxon>Diptera</taxon>
        <taxon>Nematocera</taxon>
        <taxon>Culicoidea</taxon>
        <taxon>Culicidae</taxon>
        <taxon>Culicinae</taxon>
        <taxon>Culicini</taxon>
        <taxon>Culex</taxon>
        <taxon>Culex</taxon>
    </lineage>
</organism>
<dbReference type="EMBL" id="HBUE01345790">
    <property type="protein sequence ID" value="CAG6600593.1"/>
    <property type="molecule type" value="Transcribed_RNA"/>
</dbReference>
<dbReference type="EMBL" id="HBUE01238815">
    <property type="protein sequence ID" value="CAG6548371.1"/>
    <property type="molecule type" value="Transcribed_RNA"/>
</dbReference>
<accession>A0A8D8PGR9</accession>
<evidence type="ECO:0000313" key="1">
    <source>
        <dbReference type="EMBL" id="CAG6600593.1"/>
    </source>
</evidence>